<dbReference type="EMBL" id="JANBUP010000906">
    <property type="protein sequence ID" value="KAJ2809773.1"/>
    <property type="molecule type" value="Genomic_DNA"/>
</dbReference>
<evidence type="ECO:0000313" key="2">
    <source>
        <dbReference type="Proteomes" id="UP001140096"/>
    </source>
</evidence>
<accession>A0ACC1LIV7</accession>
<protein>
    <submittedName>
        <fullName evidence="1">Uncharacterized protein</fullName>
    </submittedName>
</protein>
<keyword evidence="2" id="KW-1185">Reference proteome</keyword>
<reference evidence="1" key="1">
    <citation type="submission" date="2022-07" db="EMBL/GenBank/DDBJ databases">
        <title>Phylogenomic reconstructions and comparative analyses of Kickxellomycotina fungi.</title>
        <authorList>
            <person name="Reynolds N.K."/>
            <person name="Stajich J.E."/>
            <person name="Barry K."/>
            <person name="Grigoriev I.V."/>
            <person name="Crous P."/>
            <person name="Smith M.E."/>
        </authorList>
    </citation>
    <scope>NUCLEOTIDE SEQUENCE</scope>
    <source>
        <strain evidence="1">CBS 102833</strain>
    </source>
</reference>
<sequence>MTTHPRNPSGVTAVGPDYSILAGENFGFSTVPGAHDSGLYELVQGILRHSCDAVFKLATPSDPTVSVMAVKLADIISTDLEARLSTAALRRGSDNDPRGGMRTSDPLDAWATDILAWTGFPVLVEGADSQRSDDGQCSDDLELMVWEADKLSPCFESFILFVAHHVKAYVGNHVAAGLLKPEDCRLILPVAYQDVGTELSGTNSADYVDPWTLLMSSVACFHLIARDPDFYKLTKLKLATRTKALHFDQHNRRFAWGLAALSRTIHAYIFGADDIWASTTMGISSAKGRHAFISLLVSWSLCSVDSLGFDPTIRYEIDQASGNPYLEIDVQEKDNSTGQVKCCTYYSQRCVGAADRLTGRHARYFAASTTRESMGKPAFLIKDVWTASDDDSAGDARENSFLK</sequence>
<proteinExistence type="predicted"/>
<evidence type="ECO:0000313" key="1">
    <source>
        <dbReference type="EMBL" id="KAJ2809773.1"/>
    </source>
</evidence>
<feature type="non-terminal residue" evidence="1">
    <location>
        <position position="403"/>
    </location>
</feature>
<organism evidence="1 2">
    <name type="scientific">Coemansia furcata</name>
    <dbReference type="NCBI Taxonomy" id="417177"/>
    <lineage>
        <taxon>Eukaryota</taxon>
        <taxon>Fungi</taxon>
        <taxon>Fungi incertae sedis</taxon>
        <taxon>Zoopagomycota</taxon>
        <taxon>Kickxellomycotina</taxon>
        <taxon>Kickxellomycetes</taxon>
        <taxon>Kickxellales</taxon>
        <taxon>Kickxellaceae</taxon>
        <taxon>Coemansia</taxon>
    </lineage>
</organism>
<name>A0ACC1LIV7_9FUNG</name>
<comment type="caution">
    <text evidence="1">The sequence shown here is derived from an EMBL/GenBank/DDBJ whole genome shotgun (WGS) entry which is preliminary data.</text>
</comment>
<gene>
    <name evidence="1" type="ORF">H4S07_003067</name>
</gene>
<dbReference type="Proteomes" id="UP001140096">
    <property type="component" value="Unassembled WGS sequence"/>
</dbReference>